<dbReference type="Pfam" id="PF00345">
    <property type="entry name" value="PapD_N"/>
    <property type="match status" value="1"/>
</dbReference>
<keyword evidence="5" id="KW-0574">Periplasm</keyword>
<dbReference type="InterPro" id="IPR008962">
    <property type="entry name" value="PapD-like_sf"/>
</dbReference>
<keyword evidence="3" id="KW-1029">Fimbrium biogenesis</keyword>
<dbReference type="Gene3D" id="2.60.40.10">
    <property type="entry name" value="Immunoglobulins"/>
    <property type="match status" value="2"/>
</dbReference>
<dbReference type="eggNOG" id="COG3121">
    <property type="taxonomic scope" value="Bacteria"/>
</dbReference>
<keyword evidence="6" id="KW-0143">Chaperone</keyword>
<dbReference type="SUPFAM" id="SSF49354">
    <property type="entry name" value="PapD-like"/>
    <property type="match status" value="1"/>
</dbReference>
<evidence type="ECO:0000256" key="3">
    <source>
        <dbReference type="ARBA" id="ARBA00022558"/>
    </source>
</evidence>
<keyword evidence="4" id="KW-0732">Signal</keyword>
<evidence type="ECO:0000256" key="6">
    <source>
        <dbReference type="ARBA" id="ARBA00023186"/>
    </source>
</evidence>
<evidence type="ECO:0000313" key="10">
    <source>
        <dbReference type="EMBL" id="ADP19322.1"/>
    </source>
</evidence>
<dbReference type="PANTHER" id="PTHR30251:SF2">
    <property type="entry name" value="FIMBRIAL CHAPERONE YADV-RELATED"/>
    <property type="match status" value="1"/>
</dbReference>
<dbReference type="InterPro" id="IPR013783">
    <property type="entry name" value="Ig-like_fold"/>
</dbReference>
<dbReference type="Proteomes" id="UP000006876">
    <property type="component" value="Chromosome"/>
</dbReference>
<dbReference type="AlphaFoldDB" id="E3HKN4"/>
<organism evidence="10 11">
    <name type="scientific">Achromobacter xylosoxidans (strain A8)</name>
    <dbReference type="NCBI Taxonomy" id="762376"/>
    <lineage>
        <taxon>Bacteria</taxon>
        <taxon>Pseudomonadati</taxon>
        <taxon>Pseudomonadota</taxon>
        <taxon>Betaproteobacteria</taxon>
        <taxon>Burkholderiales</taxon>
        <taxon>Alcaligenaceae</taxon>
        <taxon>Achromobacter</taxon>
    </lineage>
</organism>
<gene>
    <name evidence="10" type="primary">lpfB</name>
    <name evidence="10" type="ordered locus">AXYL_06028</name>
</gene>
<evidence type="ECO:0000259" key="8">
    <source>
        <dbReference type="Pfam" id="PF00345"/>
    </source>
</evidence>
<accession>E3HKN4</accession>
<sequence length="269" mass="28996">MACEHNIEIPMLKDIAQRFVHKARPFMIFALAATLAHANAAAGVLVGGTRVIFNEKDREASIPVKNTGVSPYVVQAWIDAGEGNAKAPFVASPPLSRLDPGQENVLRILRLAGNLPLDRESVFWLNVKEIPEKSQDENVLQIAVRTRIKLFYRPSGLAGQPGEQRQQLQWAVVSGGRGAVLKIANPSAYHVTFATLTINGGQQEINGGMVSPGGVLEYPLSGLSAPRDVDVVFTTINDYGAETPEEKVRVPSAQVPVHVKAELVAPAAR</sequence>
<dbReference type="SUPFAM" id="SSF49584">
    <property type="entry name" value="Periplasmic chaperone C-domain"/>
    <property type="match status" value="1"/>
</dbReference>
<evidence type="ECO:0000256" key="2">
    <source>
        <dbReference type="ARBA" id="ARBA00007399"/>
    </source>
</evidence>
<reference evidence="10 11" key="1">
    <citation type="journal article" date="2011" name="J. Bacteriol.">
        <title>Complete genome sequence of the haloaromatic acid-degrading bacterium Achromobacter xylosoxidans A8.</title>
        <authorList>
            <person name="Strnad H."/>
            <person name="Ridl J."/>
            <person name="Paces J."/>
            <person name="Kolar M."/>
            <person name="Vlcek C."/>
            <person name="Paces V."/>
        </authorList>
    </citation>
    <scope>NUCLEOTIDE SEQUENCE [LARGE SCALE GENOMIC DNA]</scope>
    <source>
        <strain evidence="10 11">A8</strain>
    </source>
</reference>
<protein>
    <submittedName>
        <fullName evidence="10">Chaperone protein LpfB</fullName>
    </submittedName>
</protein>
<dbReference type="InterPro" id="IPR001829">
    <property type="entry name" value="Pili_assmbl_chaperone_bac"/>
</dbReference>
<dbReference type="HOGENOM" id="CLU_070768_0_2_4"/>
<dbReference type="GO" id="GO:0071555">
    <property type="term" value="P:cell wall organization"/>
    <property type="evidence" value="ECO:0007669"/>
    <property type="project" value="InterPro"/>
</dbReference>
<evidence type="ECO:0000256" key="1">
    <source>
        <dbReference type="ARBA" id="ARBA00004418"/>
    </source>
</evidence>
<keyword evidence="7" id="KW-0812">Transmembrane</keyword>
<dbReference type="PATRIC" id="fig|762376.5.peg.6040"/>
<dbReference type="Pfam" id="PF02753">
    <property type="entry name" value="PapD_C"/>
    <property type="match status" value="1"/>
</dbReference>
<keyword evidence="7" id="KW-1133">Transmembrane helix</keyword>
<keyword evidence="7" id="KW-0472">Membrane</keyword>
<dbReference type="GO" id="GO:0030288">
    <property type="term" value="C:outer membrane-bounded periplasmic space"/>
    <property type="evidence" value="ECO:0007669"/>
    <property type="project" value="InterPro"/>
</dbReference>
<evidence type="ECO:0000256" key="5">
    <source>
        <dbReference type="ARBA" id="ARBA00022764"/>
    </source>
</evidence>
<dbReference type="InterPro" id="IPR016148">
    <property type="entry name" value="Pili_assmbl_chaperone_C"/>
</dbReference>
<dbReference type="PRINTS" id="PR00969">
    <property type="entry name" value="CHAPERONPILI"/>
</dbReference>
<evidence type="ECO:0000259" key="9">
    <source>
        <dbReference type="Pfam" id="PF02753"/>
    </source>
</evidence>
<dbReference type="FunFam" id="2.60.40.10:FF:000458">
    <property type="entry name" value="Molecular chaperone FimC"/>
    <property type="match status" value="1"/>
</dbReference>
<dbReference type="InterPro" id="IPR050643">
    <property type="entry name" value="Periplasmic_pilus_chap"/>
</dbReference>
<evidence type="ECO:0000313" key="11">
    <source>
        <dbReference type="Proteomes" id="UP000006876"/>
    </source>
</evidence>
<comment type="similarity">
    <text evidence="2">Belongs to the periplasmic pilus chaperone family.</text>
</comment>
<evidence type="ECO:0000256" key="7">
    <source>
        <dbReference type="SAM" id="Phobius"/>
    </source>
</evidence>
<evidence type="ECO:0000256" key="4">
    <source>
        <dbReference type="ARBA" id="ARBA00022729"/>
    </source>
</evidence>
<feature type="domain" description="Pili assembly chaperone C-terminal" evidence="9">
    <location>
        <begin position="184"/>
        <end position="243"/>
    </location>
</feature>
<dbReference type="STRING" id="762376.AXYL_06028"/>
<dbReference type="PANTHER" id="PTHR30251">
    <property type="entry name" value="PILUS ASSEMBLY CHAPERONE"/>
    <property type="match status" value="1"/>
</dbReference>
<comment type="subcellular location">
    <subcellularLocation>
        <location evidence="1">Periplasm</location>
    </subcellularLocation>
</comment>
<dbReference type="InterPro" id="IPR016147">
    <property type="entry name" value="Pili_assmbl_chaperone_N"/>
</dbReference>
<dbReference type="RefSeq" id="WP_013396619.1">
    <property type="nucleotide sequence ID" value="NC_014640.1"/>
</dbReference>
<name>E3HKN4_ACHXA</name>
<dbReference type="EMBL" id="CP002287">
    <property type="protein sequence ID" value="ADP19322.1"/>
    <property type="molecule type" value="Genomic_DNA"/>
</dbReference>
<dbReference type="InterPro" id="IPR036316">
    <property type="entry name" value="Pili_assmbl_chap_C_dom_sf"/>
</dbReference>
<dbReference type="KEGG" id="axy:AXYL_06028"/>
<proteinExistence type="inferred from homology"/>
<feature type="domain" description="Pili assembly chaperone N-terminal" evidence="8">
    <location>
        <begin position="44"/>
        <end position="157"/>
    </location>
</feature>
<feature type="transmembrane region" description="Helical" evidence="7">
    <location>
        <begin position="26"/>
        <end position="48"/>
    </location>
</feature>